<sequence>EFKNGYNLRRHEAIHTGAKAGRVPSGAMKMPTMAFRDVYHLNRHKLSHSDEKPYQCPGPNPNPNVSPGRITSTVTSDKCTQQNGPSN</sequence>
<dbReference type="SUPFAM" id="SSF57667">
    <property type="entry name" value="beta-beta-alpha zinc fingers"/>
    <property type="match status" value="1"/>
</dbReference>
<accession>A0A643C3Q2</accession>
<protein>
    <recommendedName>
        <fullName evidence="4">C2H2-type domain-containing protein</fullName>
    </recommendedName>
</protein>
<dbReference type="InterPro" id="IPR036236">
    <property type="entry name" value="Znf_C2H2_sf"/>
</dbReference>
<keyword evidence="3" id="KW-1185">Reference proteome</keyword>
<dbReference type="AlphaFoldDB" id="A0A643C3Q2"/>
<proteinExistence type="predicted"/>
<feature type="non-terminal residue" evidence="2">
    <location>
        <position position="87"/>
    </location>
</feature>
<dbReference type="Gene3D" id="3.30.160.60">
    <property type="entry name" value="Classic Zinc Finger"/>
    <property type="match status" value="1"/>
</dbReference>
<feature type="non-terminal residue" evidence="2">
    <location>
        <position position="1"/>
    </location>
</feature>
<feature type="region of interest" description="Disordered" evidence="1">
    <location>
        <begin position="44"/>
        <end position="87"/>
    </location>
</feature>
<feature type="compositionally biased region" description="Polar residues" evidence="1">
    <location>
        <begin position="69"/>
        <end position="87"/>
    </location>
</feature>
<dbReference type="Proteomes" id="UP000437017">
    <property type="component" value="Unassembled WGS sequence"/>
</dbReference>
<evidence type="ECO:0000313" key="3">
    <source>
        <dbReference type="Proteomes" id="UP000437017"/>
    </source>
</evidence>
<evidence type="ECO:0008006" key="4">
    <source>
        <dbReference type="Google" id="ProtNLM"/>
    </source>
</evidence>
<organism evidence="2 3">
    <name type="scientific">Balaenoptera physalus</name>
    <name type="common">Fin whale</name>
    <name type="synonym">Balaena physalus</name>
    <dbReference type="NCBI Taxonomy" id="9770"/>
    <lineage>
        <taxon>Eukaryota</taxon>
        <taxon>Metazoa</taxon>
        <taxon>Chordata</taxon>
        <taxon>Craniata</taxon>
        <taxon>Vertebrata</taxon>
        <taxon>Euteleostomi</taxon>
        <taxon>Mammalia</taxon>
        <taxon>Eutheria</taxon>
        <taxon>Laurasiatheria</taxon>
        <taxon>Artiodactyla</taxon>
        <taxon>Whippomorpha</taxon>
        <taxon>Cetacea</taxon>
        <taxon>Mysticeti</taxon>
        <taxon>Balaenopteridae</taxon>
        <taxon>Balaenoptera</taxon>
    </lineage>
</organism>
<evidence type="ECO:0000313" key="2">
    <source>
        <dbReference type="EMBL" id="KAB0394899.1"/>
    </source>
</evidence>
<comment type="caution">
    <text evidence="2">The sequence shown here is derived from an EMBL/GenBank/DDBJ whole genome shotgun (WGS) entry which is preliminary data.</text>
</comment>
<evidence type="ECO:0000256" key="1">
    <source>
        <dbReference type="SAM" id="MobiDB-lite"/>
    </source>
</evidence>
<reference evidence="2 3" key="1">
    <citation type="journal article" date="2019" name="PLoS ONE">
        <title>Genomic analyses reveal an absence of contemporary introgressive admixture between fin whales and blue whales, despite known hybrids.</title>
        <authorList>
            <person name="Westbury M.V."/>
            <person name="Petersen B."/>
            <person name="Lorenzen E.D."/>
        </authorList>
    </citation>
    <scope>NUCLEOTIDE SEQUENCE [LARGE SCALE GENOMIC DNA]</scope>
    <source>
        <strain evidence="2">FinWhale-01</strain>
    </source>
</reference>
<dbReference type="OrthoDB" id="3176202at2759"/>
<dbReference type="EMBL" id="SGJD01002656">
    <property type="protein sequence ID" value="KAB0394899.1"/>
    <property type="molecule type" value="Genomic_DNA"/>
</dbReference>
<gene>
    <name evidence="2" type="ORF">E2I00_008135</name>
</gene>
<name>A0A643C3Q2_BALPH</name>